<reference evidence="8 9" key="1">
    <citation type="submission" date="2015-01" db="EMBL/GenBank/DDBJ databases">
        <title>The Genome Sequence of Ochroconis gallopava CBS43764.</title>
        <authorList>
            <consortium name="The Broad Institute Genomics Platform"/>
            <person name="Cuomo C."/>
            <person name="de Hoog S."/>
            <person name="Gorbushina A."/>
            <person name="Stielow B."/>
            <person name="Teixiera M."/>
            <person name="Abouelleil A."/>
            <person name="Chapman S.B."/>
            <person name="Priest M."/>
            <person name="Young S.K."/>
            <person name="Wortman J."/>
            <person name="Nusbaum C."/>
            <person name="Birren B."/>
        </authorList>
    </citation>
    <scope>NUCLEOTIDE SEQUENCE [LARGE SCALE GENOMIC DNA]</scope>
    <source>
        <strain evidence="8 9">CBS 43764</strain>
    </source>
</reference>
<dbReference type="GO" id="GO:0005737">
    <property type="term" value="C:cytoplasm"/>
    <property type="evidence" value="ECO:0007669"/>
    <property type="project" value="TreeGrafter"/>
</dbReference>
<dbReference type="GO" id="GO:0019752">
    <property type="term" value="P:carboxylic acid metabolic process"/>
    <property type="evidence" value="ECO:0007669"/>
    <property type="project" value="InterPro"/>
</dbReference>
<dbReference type="HOGENOM" id="CLU_011856_3_1_1"/>
<evidence type="ECO:0008006" key="10">
    <source>
        <dbReference type="Google" id="ProtNLM"/>
    </source>
</evidence>
<keyword evidence="9" id="KW-1185">Reference proteome</keyword>
<dbReference type="GeneID" id="27313356"/>
<dbReference type="AlphaFoldDB" id="A0A0D1XMC7"/>
<dbReference type="Gene3D" id="3.40.640.10">
    <property type="entry name" value="Type I PLP-dependent aspartate aminotransferase-like (Major domain)"/>
    <property type="match status" value="1"/>
</dbReference>
<dbReference type="PANTHER" id="PTHR11999">
    <property type="entry name" value="GROUP II PYRIDOXAL-5-PHOSPHATE DECARBOXYLASE"/>
    <property type="match status" value="1"/>
</dbReference>
<evidence type="ECO:0000256" key="2">
    <source>
        <dbReference type="ARBA" id="ARBA00009533"/>
    </source>
</evidence>
<evidence type="ECO:0000256" key="5">
    <source>
        <dbReference type="ARBA" id="ARBA00023239"/>
    </source>
</evidence>
<evidence type="ECO:0000313" key="8">
    <source>
        <dbReference type="EMBL" id="KIW03631.1"/>
    </source>
</evidence>
<evidence type="ECO:0000256" key="4">
    <source>
        <dbReference type="ARBA" id="ARBA00022898"/>
    </source>
</evidence>
<organism evidence="8 9">
    <name type="scientific">Verruconis gallopava</name>
    <dbReference type="NCBI Taxonomy" id="253628"/>
    <lineage>
        <taxon>Eukaryota</taxon>
        <taxon>Fungi</taxon>
        <taxon>Dikarya</taxon>
        <taxon>Ascomycota</taxon>
        <taxon>Pezizomycotina</taxon>
        <taxon>Dothideomycetes</taxon>
        <taxon>Pleosporomycetidae</taxon>
        <taxon>Venturiales</taxon>
        <taxon>Sympoventuriaceae</taxon>
        <taxon>Verruconis</taxon>
    </lineage>
</organism>
<comment type="cofactor">
    <cofactor evidence="1 6 7">
        <name>pyridoxal 5'-phosphate</name>
        <dbReference type="ChEBI" id="CHEBI:597326"/>
    </cofactor>
</comment>
<evidence type="ECO:0000313" key="9">
    <source>
        <dbReference type="Proteomes" id="UP000053259"/>
    </source>
</evidence>
<evidence type="ECO:0000256" key="7">
    <source>
        <dbReference type="RuleBase" id="RU000382"/>
    </source>
</evidence>
<dbReference type="Gene3D" id="1.20.1340.10">
    <property type="entry name" value="dopa decarboxylase, N-terminal domain"/>
    <property type="match status" value="1"/>
</dbReference>
<dbReference type="PANTHER" id="PTHR11999:SF70">
    <property type="entry name" value="MIP05841P"/>
    <property type="match status" value="1"/>
</dbReference>
<dbReference type="InterPro" id="IPR015421">
    <property type="entry name" value="PyrdxlP-dep_Trfase_major"/>
</dbReference>
<dbReference type="InterPro" id="IPR002129">
    <property type="entry name" value="PyrdxlP-dep_de-COase"/>
</dbReference>
<sequence length="529" mass="59349">MDANQFRKAAHAAIEEIIQYYDTLPSRKVVADVQPGYLAPQLPEQAPLQGQPWEAVQKDIEKLIVPGLTHWQHPNFMAFFPSNISYPGILGELYSSVYSAPAFNWLCSPAITELETVMMDWVAQMIGLPECFLSKTEGGGVIQGTASEAVVTVMVAARERALRRLTQSHAGEKERESAKDALRGKLVALGSEHAHSSTQKGALIAGTKIRTVPVFRKDAYGMKGSALKRVLEDCKNEGLVPYYITVTLGTTNTCAIDDFEEIAEVLKDWPDIWVHVDAAYAGSALSCPEYQHYTKAFSSFDSVDFNMHKWMLTNFDLSCLFIRKRSDLTSSLSITPSYLRNTFSESGLVTDYRDWQIPLGRRFRSLKVWFVLRSYGVEGIQKFIRSHIKLGEYFHSLIKSRGDLFDVLAGPAFALTVISCKPRQHQNLVKATDVDPSHERYTNDFTHDAESQARLDANALTKAVYERINKKGEIFLTSTVVGGVYAIRIVSANTQTEEQYLRRCFDLLVETTEAVFKDQDQDRVVVNGL</sequence>
<evidence type="ECO:0000256" key="3">
    <source>
        <dbReference type="ARBA" id="ARBA00022793"/>
    </source>
</evidence>
<evidence type="ECO:0000256" key="1">
    <source>
        <dbReference type="ARBA" id="ARBA00001933"/>
    </source>
</evidence>
<keyword evidence="5 7" id="KW-0456">Lyase</keyword>
<keyword evidence="3" id="KW-0210">Decarboxylase</keyword>
<protein>
    <recommendedName>
        <fullName evidence="10">Aromatic-L-amino-acid decarboxylase</fullName>
    </recommendedName>
</protein>
<dbReference type="Gene3D" id="3.90.1150.10">
    <property type="entry name" value="Aspartate Aminotransferase, domain 1"/>
    <property type="match status" value="1"/>
</dbReference>
<dbReference type="Proteomes" id="UP000053259">
    <property type="component" value="Unassembled WGS sequence"/>
</dbReference>
<dbReference type="InParanoid" id="A0A0D1XMC7"/>
<dbReference type="EMBL" id="KN847544">
    <property type="protein sequence ID" value="KIW03631.1"/>
    <property type="molecule type" value="Genomic_DNA"/>
</dbReference>
<dbReference type="STRING" id="253628.A0A0D1XMC7"/>
<keyword evidence="4 6" id="KW-0663">Pyridoxal phosphate</keyword>
<proteinExistence type="inferred from homology"/>
<dbReference type="InterPro" id="IPR015422">
    <property type="entry name" value="PyrdxlP-dep_Trfase_small"/>
</dbReference>
<comment type="similarity">
    <text evidence="2 7">Belongs to the group II decarboxylase family.</text>
</comment>
<dbReference type="GO" id="GO:0016831">
    <property type="term" value="F:carboxy-lyase activity"/>
    <property type="evidence" value="ECO:0007669"/>
    <property type="project" value="UniProtKB-KW"/>
</dbReference>
<dbReference type="SUPFAM" id="SSF53383">
    <property type="entry name" value="PLP-dependent transferases"/>
    <property type="match status" value="1"/>
</dbReference>
<feature type="modified residue" description="N6-(pyridoxal phosphate)lysine" evidence="6">
    <location>
        <position position="309"/>
    </location>
</feature>
<evidence type="ECO:0000256" key="6">
    <source>
        <dbReference type="PIRSR" id="PIRSR602129-50"/>
    </source>
</evidence>
<dbReference type="PRINTS" id="PR00800">
    <property type="entry name" value="YHDCRBOXLASE"/>
</dbReference>
<gene>
    <name evidence="8" type="ORF">PV09_05383</name>
</gene>
<dbReference type="InterPro" id="IPR010977">
    <property type="entry name" value="Aromatic_deC"/>
</dbReference>
<dbReference type="RefSeq" id="XP_016213500.1">
    <property type="nucleotide sequence ID" value="XM_016358881.1"/>
</dbReference>
<dbReference type="OrthoDB" id="639767at2759"/>
<accession>A0A0D1XMC7</accession>
<dbReference type="GO" id="GO:0006520">
    <property type="term" value="P:amino acid metabolic process"/>
    <property type="evidence" value="ECO:0007669"/>
    <property type="project" value="InterPro"/>
</dbReference>
<name>A0A0D1XMC7_9PEZI</name>
<dbReference type="GO" id="GO:0030170">
    <property type="term" value="F:pyridoxal phosphate binding"/>
    <property type="evidence" value="ECO:0007669"/>
    <property type="project" value="InterPro"/>
</dbReference>
<dbReference type="InterPro" id="IPR015424">
    <property type="entry name" value="PyrdxlP-dep_Trfase"/>
</dbReference>
<dbReference type="VEuPathDB" id="FungiDB:PV09_05383"/>
<dbReference type="Pfam" id="PF00282">
    <property type="entry name" value="Pyridoxal_deC"/>
    <property type="match status" value="1"/>
</dbReference>